<protein>
    <submittedName>
        <fullName evidence="2">Uncharacterized protein</fullName>
    </submittedName>
</protein>
<sequence>MSKEYKYKITNYGNTRSVYIDGQTWEVPKNGKMTTTDKEVADAFEKLMFVDVSRKKIEQPDVKPPATKKKKEPSKKKESDN</sequence>
<dbReference type="EMBL" id="LAZR01023585">
    <property type="protein sequence ID" value="KKL78012.1"/>
    <property type="molecule type" value="Genomic_DNA"/>
</dbReference>
<proteinExistence type="predicted"/>
<feature type="region of interest" description="Disordered" evidence="1">
    <location>
        <begin position="55"/>
        <end position="81"/>
    </location>
</feature>
<comment type="caution">
    <text evidence="2">The sequence shown here is derived from an EMBL/GenBank/DDBJ whole genome shotgun (WGS) entry which is preliminary data.</text>
</comment>
<gene>
    <name evidence="2" type="ORF">LCGC14_2029100</name>
</gene>
<organism evidence="2">
    <name type="scientific">marine sediment metagenome</name>
    <dbReference type="NCBI Taxonomy" id="412755"/>
    <lineage>
        <taxon>unclassified sequences</taxon>
        <taxon>metagenomes</taxon>
        <taxon>ecological metagenomes</taxon>
    </lineage>
</organism>
<accession>A0A0F9HSC3</accession>
<evidence type="ECO:0000256" key="1">
    <source>
        <dbReference type="SAM" id="MobiDB-lite"/>
    </source>
</evidence>
<dbReference type="AlphaFoldDB" id="A0A0F9HSC3"/>
<name>A0A0F9HSC3_9ZZZZ</name>
<evidence type="ECO:0000313" key="2">
    <source>
        <dbReference type="EMBL" id="KKL78012.1"/>
    </source>
</evidence>
<reference evidence="2" key="1">
    <citation type="journal article" date="2015" name="Nature">
        <title>Complex archaea that bridge the gap between prokaryotes and eukaryotes.</title>
        <authorList>
            <person name="Spang A."/>
            <person name="Saw J.H."/>
            <person name="Jorgensen S.L."/>
            <person name="Zaremba-Niedzwiedzka K."/>
            <person name="Martijn J."/>
            <person name="Lind A.E."/>
            <person name="van Eijk R."/>
            <person name="Schleper C."/>
            <person name="Guy L."/>
            <person name="Ettema T.J."/>
        </authorList>
    </citation>
    <scope>NUCLEOTIDE SEQUENCE</scope>
</reference>